<dbReference type="Proteomes" id="UP001150538">
    <property type="component" value="Unassembled WGS sequence"/>
</dbReference>
<keyword evidence="3" id="KW-1185">Reference proteome</keyword>
<feature type="compositionally biased region" description="Low complexity" evidence="1">
    <location>
        <begin position="829"/>
        <end position="840"/>
    </location>
</feature>
<protein>
    <submittedName>
        <fullName evidence="2">Uncharacterized protein</fullName>
    </submittedName>
</protein>
<accession>A0A9W7ZX66</accession>
<feature type="region of interest" description="Disordered" evidence="1">
    <location>
        <begin position="813"/>
        <end position="840"/>
    </location>
</feature>
<comment type="caution">
    <text evidence="2">The sequence shown here is derived from an EMBL/GenBank/DDBJ whole genome shotgun (WGS) entry which is preliminary data.</text>
</comment>
<feature type="region of interest" description="Disordered" evidence="1">
    <location>
        <begin position="332"/>
        <end position="352"/>
    </location>
</feature>
<dbReference type="AlphaFoldDB" id="A0A9W7ZX66"/>
<proteinExistence type="predicted"/>
<feature type="compositionally biased region" description="Basic and acidic residues" evidence="1">
    <location>
        <begin position="745"/>
        <end position="754"/>
    </location>
</feature>
<reference evidence="2" key="1">
    <citation type="submission" date="2022-07" db="EMBL/GenBank/DDBJ databases">
        <title>Phylogenomic reconstructions and comparative analyses of Kickxellomycotina fungi.</title>
        <authorList>
            <person name="Reynolds N.K."/>
            <person name="Stajich J.E."/>
            <person name="Barry K."/>
            <person name="Grigoriev I.V."/>
            <person name="Crous P."/>
            <person name="Smith M.E."/>
        </authorList>
    </citation>
    <scope>NUCLEOTIDE SEQUENCE</scope>
    <source>
        <strain evidence="2">NBRC 100468</strain>
    </source>
</reference>
<sequence>MSSQNRKSPNPTNSISSSDNTEDNTVKPSSIPRLSPPQMPLPPTPKPKQKAKPFNVLLNEIFDSITTPIDIESINATKEATLHWDKDLVDGAMKNLTKSQPNAMQGIVLLDEAQTNSFVAKQYISYALQQRLRQQSQAPAGNSASNAGEKRIGTIISVSDLFLISSILDASINSWAMATPKTNNTIFGSTGSNSSSDNEENITMSIFTRSIQGVCTGLVNCLNKLVVITKNKPIILSLDLSSVQSQELFINTIESLLIKYPAYFEFYNDNMEDCKKNSFKGWKAVESVILRKILQSLGLKYIVFFKDTRETGGEQDDLYGLENFNLQATLNKSTGDGSVGNGSEGDVETEEEDDDVAFLEQYLKTKAKTPACILRGIIKENIKETRYQLFKCSTYDLCAEELIPNESEISDIKKLTDEQIETAKRVFDSLIIDRHFTPSQSASNSTRATTADNSDDETEVDSKVDLTLASPMHIDTPNYGHGNVNTDPSYCSIPTIDTINCNNGGIVTPPTTSISRNYKGIMLYESSSKSLESIIYWMMLYNATIPEDERYHIILVSSQDLIYNIGDDQELRGLRARVDNHYNYIIDIIQKSIKSSPRCDKVLLIIDSLDQLLEMSKLNQDRFFSLSILKAMDIDNTEGVKDYEKNISSVFETSKLVLEKLAATSTLNDGNVEILSIVPMYISKMVNTKAEMKETVASLFKSRVQLFKELYIDGEEDFKKMFNPTLENYDDIEIPSGIKDVSELKEQDTNKDSENATNSSDNSGSEGSKNFSTMTNQSDEDADEGGLDAGDKQIIKKLFSLLKEGDVDIIIESGSDSEMDANPLHDNDIGSSSDDSSNES</sequence>
<feature type="compositionally biased region" description="Pro residues" evidence="1">
    <location>
        <begin position="34"/>
        <end position="46"/>
    </location>
</feature>
<feature type="region of interest" description="Disordered" evidence="1">
    <location>
        <begin position="1"/>
        <end position="51"/>
    </location>
</feature>
<evidence type="ECO:0000313" key="3">
    <source>
        <dbReference type="Proteomes" id="UP001150538"/>
    </source>
</evidence>
<evidence type="ECO:0000256" key="1">
    <source>
        <dbReference type="SAM" id="MobiDB-lite"/>
    </source>
</evidence>
<feature type="compositionally biased region" description="Polar residues" evidence="1">
    <location>
        <begin position="1"/>
        <end position="19"/>
    </location>
</feature>
<name>A0A9W7ZX66_9FUNG</name>
<feature type="compositionally biased region" description="Polar residues" evidence="1">
    <location>
        <begin position="755"/>
        <end position="777"/>
    </location>
</feature>
<evidence type="ECO:0000313" key="2">
    <source>
        <dbReference type="EMBL" id="KAJ1914493.1"/>
    </source>
</evidence>
<dbReference type="OrthoDB" id="10647218at2759"/>
<feature type="region of interest" description="Disordered" evidence="1">
    <location>
        <begin position="745"/>
        <end position="788"/>
    </location>
</feature>
<feature type="compositionally biased region" description="Polar residues" evidence="1">
    <location>
        <begin position="438"/>
        <end position="452"/>
    </location>
</feature>
<organism evidence="2 3">
    <name type="scientific">Mycoemilia scoparia</name>
    <dbReference type="NCBI Taxonomy" id="417184"/>
    <lineage>
        <taxon>Eukaryota</taxon>
        <taxon>Fungi</taxon>
        <taxon>Fungi incertae sedis</taxon>
        <taxon>Zoopagomycota</taxon>
        <taxon>Kickxellomycotina</taxon>
        <taxon>Kickxellomycetes</taxon>
        <taxon>Kickxellales</taxon>
        <taxon>Kickxellaceae</taxon>
        <taxon>Mycoemilia</taxon>
    </lineage>
</organism>
<dbReference type="EMBL" id="JANBPU010000195">
    <property type="protein sequence ID" value="KAJ1914493.1"/>
    <property type="molecule type" value="Genomic_DNA"/>
</dbReference>
<gene>
    <name evidence="2" type="ORF">H4219_004767</name>
</gene>
<feature type="region of interest" description="Disordered" evidence="1">
    <location>
        <begin position="438"/>
        <end position="461"/>
    </location>
</feature>